<accession>S7ZWN6</accession>
<reference evidence="1 2" key="1">
    <citation type="journal article" date="2013" name="PLoS Genet.">
        <title>Genomic mechanisms accounting for the adaptation to parasitism in nematode-trapping fungi.</title>
        <authorList>
            <person name="Meerupati T."/>
            <person name="Andersson K.M."/>
            <person name="Friman E."/>
            <person name="Kumar D."/>
            <person name="Tunlid A."/>
            <person name="Ahren D."/>
        </authorList>
    </citation>
    <scope>NUCLEOTIDE SEQUENCE [LARGE SCALE GENOMIC DNA]</scope>
    <source>
        <strain evidence="1 2">CBS 200.50</strain>
    </source>
</reference>
<dbReference type="Proteomes" id="UP000015100">
    <property type="component" value="Unassembled WGS sequence"/>
</dbReference>
<evidence type="ECO:0000313" key="1">
    <source>
        <dbReference type="EMBL" id="EPS35175.1"/>
    </source>
</evidence>
<evidence type="ECO:0000313" key="2">
    <source>
        <dbReference type="Proteomes" id="UP000015100"/>
    </source>
</evidence>
<protein>
    <submittedName>
        <fullName evidence="1">Uncharacterized protein</fullName>
    </submittedName>
</protein>
<proteinExistence type="predicted"/>
<name>S7ZWN6_DACHA</name>
<dbReference type="AlphaFoldDB" id="S7ZWN6"/>
<organism evidence="1 2">
    <name type="scientific">Dactylellina haptotyla (strain CBS 200.50)</name>
    <name type="common">Nematode-trapping fungus</name>
    <name type="synonym">Monacrosporium haptotylum</name>
    <dbReference type="NCBI Taxonomy" id="1284197"/>
    <lineage>
        <taxon>Eukaryota</taxon>
        <taxon>Fungi</taxon>
        <taxon>Dikarya</taxon>
        <taxon>Ascomycota</taxon>
        <taxon>Pezizomycotina</taxon>
        <taxon>Orbiliomycetes</taxon>
        <taxon>Orbiliales</taxon>
        <taxon>Orbiliaceae</taxon>
        <taxon>Dactylellina</taxon>
    </lineage>
</organism>
<reference evidence="2" key="2">
    <citation type="submission" date="2013-04" db="EMBL/GenBank/DDBJ databases">
        <title>Genomic mechanisms accounting for the adaptation to parasitism in nematode-trapping fungi.</title>
        <authorList>
            <person name="Ahren D.G."/>
        </authorList>
    </citation>
    <scope>NUCLEOTIDE SEQUENCE [LARGE SCALE GENOMIC DNA]</scope>
    <source>
        <strain evidence="2">CBS 200.50</strain>
    </source>
</reference>
<gene>
    <name evidence="1" type="ORF">H072_11507</name>
</gene>
<dbReference type="HOGENOM" id="CLU_3068620_0_0_1"/>
<sequence length="53" mass="6204">MAMLRPGTTPWRADFRRKVESAKEPVVGDGDLEDRFLDRERELERVETVSTVR</sequence>
<keyword evidence="2" id="KW-1185">Reference proteome</keyword>
<dbReference type="EMBL" id="AQGS01001233">
    <property type="protein sequence ID" value="EPS35175.1"/>
    <property type="molecule type" value="Genomic_DNA"/>
</dbReference>
<comment type="caution">
    <text evidence="1">The sequence shown here is derived from an EMBL/GenBank/DDBJ whole genome shotgun (WGS) entry which is preliminary data.</text>
</comment>